<evidence type="ECO:0000313" key="11">
    <source>
        <dbReference type="Proteomes" id="UP000000689"/>
    </source>
</evidence>
<dbReference type="HOGENOM" id="CLU_334653_0_0_1"/>
<keyword evidence="5" id="KW-0508">mRNA splicing</keyword>
<keyword evidence="11" id="KW-1185">Reference proteome</keyword>
<dbReference type="GO" id="GO:0005739">
    <property type="term" value="C:mitochondrion"/>
    <property type="evidence" value="ECO:0007669"/>
    <property type="project" value="UniProtKB-SubCell"/>
</dbReference>
<reference evidence="10 11" key="1">
    <citation type="journal article" date="2011" name="Proc. Natl. Acad. Sci. U.S.A.">
        <title>Evolutionary erosion of yeast sex chromosomes by mating-type switching accidents.</title>
        <authorList>
            <person name="Gordon J.L."/>
            <person name="Armisen D."/>
            <person name="Proux-Wera E."/>
            <person name="Oheigeartaigh S.S."/>
            <person name="Byrne K.P."/>
            <person name="Wolfe K.H."/>
        </authorList>
    </citation>
    <scope>NUCLEOTIDE SEQUENCE [LARGE SCALE GENOMIC DNA]</scope>
    <source>
        <strain evidence="11">ATCC 10597 / BCRC 20456 / CBS 421 / NBRC 0211 / NRRL Y-12639</strain>
    </source>
</reference>
<sequence length="850" mass="98437">MLTRARVLPRNGLKQLSFVGNTNNGTHRSLIIPTPTIKKTKRNRQRIRNVKIEDFDLDAIRNMEDPKELEYKLKQLREYTRRLYEDLKTSKKDVKEEFDYNSQVDVSKDAADIFHRLSQGSDATQINAHPGSEEDLSSLIRRTTLLEANQLLPPSISERIEDQDLIIRSLHNKSSQQWNPIIERLYQSGLIFEGISQKDMDMKFLRQIKGLTLENIERLDEMLLSNYQQDISKLSMTSYACLFENLGNLKPVSIQRPSTDPVISKFKALLKRIDESNLTREKPLKLNHHILNSCLNYTKKLKSINEINYFLTKFQNDYGIYPNKVNYTSIIQFYTQMNIPKKAWEIFATMKFLSKEHSPDIITYNKMLEVCLLEKDYSRALDLFHELTQAKITPTVTTLTKLIQIMAVCSGNSMTSDGKSESLRLLGWKYVPRIIESKRGEYMSKIFEVLGAMLSLAAYDGDVTLARALYFKYTTKKHQELRLKGGEGMSIQTLWKWALDPSILNHLLVVYSKFDAVKLPLLFNNTDGVKLRRNILNSVDYNGRSTDEINIPLLPVITLTTPEQVLAESKAIWSFCLEYGGTTNGLNDNIIREELITNGEWERLCKGPDSKELKSTLFSLISHWKTNLINTNVLNQKCLISYLTVPLRLGNKDEFLARFKLFTFQQKEFDDAISAVIDNQDNLITDDPIPDSSETNVVTSRKPADVDKHLDFLCSLRYKILATDPMYELEMKLATKLQDLELGIQVWKDRGIYRRTTHFNTLNKDERVRNDTEFAKLMIDFYVSQKMYIDAIGIIMASKRHIDWNYHMIKQLHQGLLQIEDKTNIKKLLEIVNKGSRIKLLEEEIDELTI</sequence>
<evidence type="ECO:0000256" key="1">
    <source>
        <dbReference type="ARBA" id="ARBA00004173"/>
    </source>
</evidence>
<dbReference type="EMBL" id="HE580274">
    <property type="protein sequence ID" value="CCD26229.1"/>
    <property type="molecule type" value="Genomic_DNA"/>
</dbReference>
<dbReference type="AlphaFoldDB" id="G0WEL8"/>
<dbReference type="GO" id="GO:0016072">
    <property type="term" value="P:rRNA metabolic process"/>
    <property type="evidence" value="ECO:0007669"/>
    <property type="project" value="EnsemblFungi"/>
</dbReference>
<proteinExistence type="inferred from homology"/>
<protein>
    <recommendedName>
        <fullName evidence="8">Mitochondrial 15S rRNA processing factor CCM1</fullName>
    </recommendedName>
</protein>
<evidence type="ECO:0000256" key="8">
    <source>
        <dbReference type="ARBA" id="ARBA00044527"/>
    </source>
</evidence>
<comment type="subunit">
    <text evidence="7">Binds to mitochondrial small subunit 15S rRNA.</text>
</comment>
<dbReference type="GO" id="GO:2000234">
    <property type="term" value="P:positive regulation of rRNA processing"/>
    <property type="evidence" value="ECO:0007669"/>
    <property type="project" value="EnsemblFungi"/>
</dbReference>
<dbReference type="GeneID" id="11495760"/>
<dbReference type="PROSITE" id="PS51375">
    <property type="entry name" value="PPR"/>
    <property type="match status" value="1"/>
</dbReference>
<gene>
    <name evidence="10" type="primary">NDAI0H00550</name>
    <name evidence="10" type="ordered locus">NDAI_0H00550</name>
</gene>
<dbReference type="STRING" id="1071378.G0WEL8"/>
<keyword evidence="3" id="KW-0507">mRNA processing</keyword>
<organism evidence="10 11">
    <name type="scientific">Naumovozyma dairenensis (strain ATCC 10597 / BCRC 20456 / CBS 421 / NBRC 0211 / NRRL Y-12639)</name>
    <name type="common">Saccharomyces dairenensis</name>
    <dbReference type="NCBI Taxonomy" id="1071378"/>
    <lineage>
        <taxon>Eukaryota</taxon>
        <taxon>Fungi</taxon>
        <taxon>Dikarya</taxon>
        <taxon>Ascomycota</taxon>
        <taxon>Saccharomycotina</taxon>
        <taxon>Saccharomycetes</taxon>
        <taxon>Saccharomycetales</taxon>
        <taxon>Saccharomycetaceae</taxon>
        <taxon>Naumovozyma</taxon>
    </lineage>
</organism>
<evidence type="ECO:0000256" key="2">
    <source>
        <dbReference type="ARBA" id="ARBA00006192"/>
    </source>
</evidence>
<dbReference type="NCBIfam" id="TIGR00756">
    <property type="entry name" value="PPR"/>
    <property type="match status" value="1"/>
</dbReference>
<comment type="subcellular location">
    <subcellularLocation>
        <location evidence="1">Mitochondrion</location>
    </subcellularLocation>
</comment>
<dbReference type="eggNOG" id="ENOG502QUX2">
    <property type="taxonomic scope" value="Eukaryota"/>
</dbReference>
<dbReference type="Proteomes" id="UP000000689">
    <property type="component" value="Chromosome 8"/>
</dbReference>
<dbReference type="OrthoDB" id="185373at2759"/>
<dbReference type="InterPro" id="IPR011990">
    <property type="entry name" value="TPR-like_helical_dom_sf"/>
</dbReference>
<name>G0WEL8_NAUDC</name>
<dbReference type="PANTHER" id="PTHR47936">
    <property type="entry name" value="PPR_LONG DOMAIN-CONTAINING PROTEIN"/>
    <property type="match status" value="1"/>
</dbReference>
<dbReference type="RefSeq" id="XP_003671472.1">
    <property type="nucleotide sequence ID" value="XM_003671424.1"/>
</dbReference>
<evidence type="ECO:0000313" key="10">
    <source>
        <dbReference type="EMBL" id="CCD26229.1"/>
    </source>
</evidence>
<evidence type="ECO:0000256" key="7">
    <source>
        <dbReference type="ARBA" id="ARBA00044511"/>
    </source>
</evidence>
<dbReference type="OMA" id="ESSAIWA"/>
<evidence type="ECO:0000256" key="6">
    <source>
        <dbReference type="ARBA" id="ARBA00044493"/>
    </source>
</evidence>
<dbReference type="KEGG" id="ndi:NDAI_0H00550"/>
<dbReference type="GO" id="GO:0019843">
    <property type="term" value="F:rRNA binding"/>
    <property type="evidence" value="ECO:0007669"/>
    <property type="project" value="EnsemblFungi"/>
</dbReference>
<dbReference type="GO" id="GO:0008380">
    <property type="term" value="P:RNA splicing"/>
    <property type="evidence" value="ECO:0007669"/>
    <property type="project" value="UniProtKB-KW"/>
</dbReference>
<dbReference type="Pfam" id="PF13041">
    <property type="entry name" value="PPR_2"/>
    <property type="match status" value="1"/>
</dbReference>
<evidence type="ECO:0000256" key="4">
    <source>
        <dbReference type="ARBA" id="ARBA00022737"/>
    </source>
</evidence>
<dbReference type="GO" id="GO:0006397">
    <property type="term" value="P:mRNA processing"/>
    <property type="evidence" value="ECO:0007669"/>
    <property type="project" value="UniProtKB-KW"/>
</dbReference>
<evidence type="ECO:0000256" key="5">
    <source>
        <dbReference type="ARBA" id="ARBA00023187"/>
    </source>
</evidence>
<comment type="function">
    <text evidence="6">Regulates mitochondrial small subunit maturation by controlling 15S rRNA 5'-end processing. Localizes to the 5' precursor of the 15S rRNA in a position that is subsequently occupied by mS47 in the mature yeast mtSSU. Uses structure and sequence-specific RNA recognition, binding to a single-stranded region of the precursor and specifically recognizing bases -6 to -1. The exchange of Ccm1 for mS47 is coupled to the irreversible removal of precursor rRNA that is accompanied by conformational changes of the mitoribosomal proteins uS5m and mS26. These conformational changes signal completion of 5'-end rRNA processing through protection of the mature 5'-end of the 15S rRNA and stabilization of mS47. The removal of the 5' precursor together with the dissociation of Ccm1 may be catalyzed by the 5'-3' exoribonuclease Pet127. Involved in the specific removal of group I introns in mitochondrial encoded transcripts.</text>
</comment>
<keyword evidence="4" id="KW-0677">Repeat</keyword>
<dbReference type="InterPro" id="IPR002885">
    <property type="entry name" value="PPR_rpt"/>
</dbReference>
<evidence type="ECO:0000256" key="3">
    <source>
        <dbReference type="ARBA" id="ARBA00022664"/>
    </source>
</evidence>
<dbReference type="Gene3D" id="1.25.40.10">
    <property type="entry name" value="Tetratricopeptide repeat domain"/>
    <property type="match status" value="1"/>
</dbReference>
<feature type="repeat" description="PPR" evidence="9">
    <location>
        <begin position="360"/>
        <end position="394"/>
    </location>
</feature>
<accession>G0WEL8</accession>
<evidence type="ECO:0000256" key="9">
    <source>
        <dbReference type="PROSITE-ProRule" id="PRU00708"/>
    </source>
</evidence>
<dbReference type="PANTHER" id="PTHR47936:SF1">
    <property type="entry name" value="PENTATRICOPEPTIDE REPEAT-CONTAINING PROTEIN GUN1, CHLOROPLASTIC"/>
    <property type="match status" value="1"/>
</dbReference>
<dbReference type="GO" id="GO:0000963">
    <property type="term" value="P:mitochondrial RNA processing"/>
    <property type="evidence" value="ECO:0007669"/>
    <property type="project" value="EnsemblFungi"/>
</dbReference>
<comment type="similarity">
    <text evidence="2">Belongs to the CCM1 family.</text>
</comment>